<dbReference type="SMART" id="SM00656">
    <property type="entry name" value="Amb_all"/>
    <property type="match status" value="1"/>
</dbReference>
<dbReference type="InterPro" id="IPR002022">
    <property type="entry name" value="Pec_lyase"/>
</dbReference>
<feature type="chain" id="PRO_5002870584" evidence="3">
    <location>
        <begin position="26"/>
        <end position="527"/>
    </location>
</feature>
<feature type="signal peptide" evidence="3">
    <location>
        <begin position="1"/>
        <end position="25"/>
    </location>
</feature>
<dbReference type="Proteomes" id="UP000007719">
    <property type="component" value="Chromosome"/>
</dbReference>
<evidence type="ECO:0000313" key="5">
    <source>
        <dbReference type="EMBL" id="ACK41733.1"/>
    </source>
</evidence>
<comment type="subcellular location">
    <subcellularLocation>
        <location evidence="2">Secreted</location>
    </subcellularLocation>
</comment>
<dbReference type="PATRIC" id="fig|515635.4.peg.455"/>
<dbReference type="Pfam" id="PF00544">
    <property type="entry name" value="Pectate_lyase_4"/>
    <property type="match status" value="1"/>
</dbReference>
<dbReference type="STRING" id="515635.Dtur_0431"/>
<organism evidence="5 6">
    <name type="scientific">Dictyoglomus turgidum (strain DSM 6724 / Z-1310)</name>
    <dbReference type="NCBI Taxonomy" id="515635"/>
    <lineage>
        <taxon>Bacteria</taxon>
        <taxon>Pseudomonadati</taxon>
        <taxon>Dictyoglomota</taxon>
        <taxon>Dictyoglomia</taxon>
        <taxon>Dictyoglomales</taxon>
        <taxon>Dictyoglomaceae</taxon>
        <taxon>Dictyoglomus</taxon>
    </lineage>
</organism>
<dbReference type="InterPro" id="IPR013783">
    <property type="entry name" value="Ig-like_fold"/>
</dbReference>
<dbReference type="PROSITE" id="PS51257">
    <property type="entry name" value="PROKAR_LIPOPROTEIN"/>
    <property type="match status" value="1"/>
</dbReference>
<dbReference type="eggNOG" id="COG3866">
    <property type="taxonomic scope" value="Bacteria"/>
</dbReference>
<dbReference type="Pfam" id="PF00041">
    <property type="entry name" value="fn3"/>
    <property type="match status" value="1"/>
</dbReference>
<dbReference type="OrthoDB" id="148600at2"/>
<dbReference type="InterPro" id="IPR045032">
    <property type="entry name" value="PEL"/>
</dbReference>
<dbReference type="FunCoup" id="B8E1V0">
    <property type="interactions" value="32"/>
</dbReference>
<dbReference type="InParanoid" id="B8E1V0"/>
<reference evidence="6" key="1">
    <citation type="journal article" date="2016" name="Front. Microbiol.">
        <title>The complete genome sequence of hyperthermophile Dictyoglomus turgidum DSM 6724 reveals a specialized carbohydrate fermentor.</title>
        <authorList>
            <person name="Brumm P.J."/>
            <person name="Gowda K."/>
            <person name="Robb F.T."/>
            <person name="Mead D.A."/>
        </authorList>
    </citation>
    <scope>NUCLEOTIDE SEQUENCE [LARGE SCALE GENOMIC DNA]</scope>
    <source>
        <strain evidence="6">DSM 6724 / Z-1310</strain>
    </source>
</reference>
<dbReference type="AlphaFoldDB" id="B8E1V0"/>
<dbReference type="PROSITE" id="PS50853">
    <property type="entry name" value="FN3"/>
    <property type="match status" value="2"/>
</dbReference>
<evidence type="ECO:0000256" key="2">
    <source>
        <dbReference type="RuleBase" id="RU361173"/>
    </source>
</evidence>
<dbReference type="GO" id="GO:0000272">
    <property type="term" value="P:polysaccharide catabolic process"/>
    <property type="evidence" value="ECO:0007669"/>
    <property type="project" value="UniProtKB-KW"/>
</dbReference>
<dbReference type="SUPFAM" id="SSF51126">
    <property type="entry name" value="Pectin lyase-like"/>
    <property type="match status" value="1"/>
</dbReference>
<dbReference type="InterPro" id="IPR036116">
    <property type="entry name" value="FN3_sf"/>
</dbReference>
<dbReference type="EMBL" id="CP001251">
    <property type="protein sequence ID" value="ACK41733.1"/>
    <property type="molecule type" value="Genomic_DNA"/>
</dbReference>
<keyword evidence="6" id="KW-1185">Reference proteome</keyword>
<dbReference type="CAZy" id="PL1">
    <property type="family name" value="Polysaccharide Lyase Family 1"/>
</dbReference>
<dbReference type="EnsemblBacteria" id="ACK41733">
    <property type="protein sequence ID" value="ACK41733"/>
    <property type="gene ID" value="Dtur_0431"/>
</dbReference>
<dbReference type="InterPro" id="IPR012334">
    <property type="entry name" value="Pectin_lyas_fold"/>
</dbReference>
<dbReference type="eggNOG" id="COG4733">
    <property type="taxonomic scope" value="Bacteria"/>
</dbReference>
<dbReference type="PANTHER" id="PTHR31683:SF18">
    <property type="entry name" value="PECTATE LYASE 21-RELATED"/>
    <property type="match status" value="1"/>
</dbReference>
<keyword evidence="3" id="KW-0732">Signal</keyword>
<dbReference type="SUPFAM" id="SSF49265">
    <property type="entry name" value="Fibronectin type III"/>
    <property type="match status" value="1"/>
</dbReference>
<name>B8E1V0_DICTD</name>
<evidence type="ECO:0000259" key="4">
    <source>
        <dbReference type="PROSITE" id="PS50853"/>
    </source>
</evidence>
<dbReference type="InterPro" id="IPR011050">
    <property type="entry name" value="Pectin_lyase_fold/virulence"/>
</dbReference>
<accession>B8E1V0</accession>
<protein>
    <submittedName>
        <fullName evidence="5">Pectate lyase/Amb allergen</fullName>
    </submittedName>
</protein>
<dbReference type="CDD" id="cd00063">
    <property type="entry name" value="FN3"/>
    <property type="match status" value="2"/>
</dbReference>
<dbReference type="Gene3D" id="2.60.40.10">
    <property type="entry name" value="Immunoglobulins"/>
    <property type="match status" value="2"/>
</dbReference>
<gene>
    <name evidence="5" type="ordered locus">Dtur_0431</name>
</gene>
<sequence>MLRSKVKWIILLMFLLQIVSGCSSKQTTDSTNIPPIAVPTNLKAEILSEKRVLLTWQDNSNNEDGFKVERKEEEKDWIQIAVVGFNTVNYIDSNLTPGKTYSYRVRAYNSSVNSDYSNEVSITTPLIIAPELSLSIDENNHVKLYWTTKSEVTQGYVIDKKEENGDWQELLTLDVSSKSYTDPDVISGKVYWYRIKAFSSNIESDYSEAYVYVPLINPSNSPDFSLVGFATLNGGTTGGEGGTVVYVSTGVELQNEINKGGPRIIYVNGTITPQNNNNKYVIEVKNVSNISIIGVGTYGELNGVGIKINNANNIVVRNLIIHNVKDPAIATQGPDCITISGPARNIWIDHCELYNQFQGIDKDYYDGLLDINGDVSYVTVSWCYFHDSWKTSLIGSSDTDNYNRTITYHHNWFRNCNSRLPSYRFGEGHIFNNYYQDIAGSAINSRMGAKLRIEHNYFENVRNPIGSWDSSQIGYWDLAGNVFVNCSGSIPETSTCYYKPSYDYSLDSVERVKEIVTQYAGVGKITK</sequence>
<dbReference type="HOGENOM" id="CLU_516525_0_0_0"/>
<keyword evidence="1 2" id="KW-0456">Lyase</keyword>
<evidence type="ECO:0000313" key="6">
    <source>
        <dbReference type="Proteomes" id="UP000007719"/>
    </source>
</evidence>
<keyword evidence="2" id="KW-0964">Secreted</keyword>
<comment type="similarity">
    <text evidence="2">Belongs to the polysaccharide lyase 1 family.</text>
</comment>
<evidence type="ECO:0000256" key="3">
    <source>
        <dbReference type="SAM" id="SignalP"/>
    </source>
</evidence>
<dbReference type="SMART" id="SM00060">
    <property type="entry name" value="FN3"/>
    <property type="match status" value="2"/>
</dbReference>
<feature type="domain" description="Fibronectin type-III" evidence="4">
    <location>
        <begin position="129"/>
        <end position="219"/>
    </location>
</feature>
<keyword evidence="2" id="KW-0624">Polysaccharide degradation</keyword>
<dbReference type="GO" id="GO:0030570">
    <property type="term" value="F:pectate lyase activity"/>
    <property type="evidence" value="ECO:0000318"/>
    <property type="project" value="GO_Central"/>
</dbReference>
<proteinExistence type="inferred from homology"/>
<evidence type="ECO:0000256" key="1">
    <source>
        <dbReference type="ARBA" id="ARBA00023239"/>
    </source>
</evidence>
<keyword evidence="2" id="KW-0119">Carbohydrate metabolism</keyword>
<dbReference type="KEGG" id="dtu:Dtur_0431"/>
<dbReference type="Gene3D" id="2.160.20.10">
    <property type="entry name" value="Single-stranded right-handed beta-helix, Pectin lyase-like"/>
    <property type="match status" value="1"/>
</dbReference>
<dbReference type="InterPro" id="IPR003961">
    <property type="entry name" value="FN3_dom"/>
</dbReference>
<dbReference type="PANTHER" id="PTHR31683">
    <property type="entry name" value="PECTATE LYASE 18-RELATED"/>
    <property type="match status" value="1"/>
</dbReference>
<dbReference type="GO" id="GO:0005576">
    <property type="term" value="C:extracellular region"/>
    <property type="evidence" value="ECO:0007669"/>
    <property type="project" value="UniProtKB-SubCell"/>
</dbReference>
<feature type="domain" description="Fibronectin type-III" evidence="4">
    <location>
        <begin position="38"/>
        <end position="127"/>
    </location>
</feature>